<dbReference type="EMBL" id="JAXOTW010000025">
    <property type="protein sequence ID" value="MDZ5480008.1"/>
    <property type="molecule type" value="Genomic_DNA"/>
</dbReference>
<accession>A0AAW9JHA4</accession>
<dbReference type="AlphaFoldDB" id="A0AAW9JHA4"/>
<dbReference type="RefSeq" id="WP_322471349.1">
    <property type="nucleotide sequence ID" value="NZ_JAXOTW010000025.1"/>
</dbReference>
<protein>
    <submittedName>
        <fullName evidence="2">Uncharacterized protein</fullName>
    </submittedName>
</protein>
<keyword evidence="1" id="KW-0175">Coiled coil</keyword>
<feature type="coiled-coil region" evidence="1">
    <location>
        <begin position="120"/>
        <end position="161"/>
    </location>
</feature>
<sequence>MNKSGQKGILDDANKVKELRSLIVQFDEKHNLKSKVTYKDIFEFVKKTHGQGEIEFFPGYTWWKTKGKHLVDEYNIVRKKSIRLSEKEELEVVDIVDLVEKHYGDKNTLIKNLLPYSHLVDRLVEKIEVLQSGLEDISRKLDQKNDIIKNLKNENEKLNTLLDGFFFMLVGSEKELKKVINTGETQCEAINYALTETFGNPIMYIEKFSQNVDMSNPKENRDNIIQLKSENSINIQKDDYDW</sequence>
<gene>
    <name evidence="2" type="ORF">U2F49_28000</name>
</gene>
<evidence type="ECO:0000313" key="3">
    <source>
        <dbReference type="Proteomes" id="UP001292252"/>
    </source>
</evidence>
<reference evidence="2" key="1">
    <citation type="submission" date="2023-12" db="EMBL/GenBank/DDBJ databases">
        <title>Genome sequence of Bacillus thuringiensis strain SS10.</title>
        <authorList>
            <person name="Rouis S."/>
        </authorList>
    </citation>
    <scope>NUCLEOTIDE SEQUENCE</scope>
    <source>
        <strain evidence="2">SS10</strain>
    </source>
</reference>
<evidence type="ECO:0000256" key="1">
    <source>
        <dbReference type="SAM" id="Coils"/>
    </source>
</evidence>
<organism evidence="2 3">
    <name type="scientific">Bacillus thuringiensis</name>
    <dbReference type="NCBI Taxonomy" id="1428"/>
    <lineage>
        <taxon>Bacteria</taxon>
        <taxon>Bacillati</taxon>
        <taxon>Bacillota</taxon>
        <taxon>Bacilli</taxon>
        <taxon>Bacillales</taxon>
        <taxon>Bacillaceae</taxon>
        <taxon>Bacillus</taxon>
        <taxon>Bacillus cereus group</taxon>
    </lineage>
</organism>
<comment type="caution">
    <text evidence="2">The sequence shown here is derived from an EMBL/GenBank/DDBJ whole genome shotgun (WGS) entry which is preliminary data.</text>
</comment>
<dbReference type="Proteomes" id="UP001292252">
    <property type="component" value="Unassembled WGS sequence"/>
</dbReference>
<evidence type="ECO:0000313" key="2">
    <source>
        <dbReference type="EMBL" id="MDZ5480008.1"/>
    </source>
</evidence>
<name>A0AAW9JHA4_BACTU</name>
<proteinExistence type="predicted"/>